<sequence>MADSTALPQILDVLRKFITNTMAVMMLFDASASLGDAALRVVLFSEKPQGSHR</sequence>
<evidence type="ECO:0000313" key="1">
    <source>
        <dbReference type="EMBL" id="QMS88185.1"/>
    </source>
</evidence>
<dbReference type="Proteomes" id="UP000514713">
    <property type="component" value="Chromosome"/>
</dbReference>
<accession>A0A7D7QLX8</accession>
<dbReference type="AlphaFoldDB" id="A0A7D7QLX8"/>
<reference evidence="2" key="1">
    <citation type="submission" date="2020-06" db="EMBL/GenBank/DDBJ databases">
        <title>Nostoc edaphicum CCNP1411 genome.</title>
        <authorList>
            <person name="Fidor A."/>
            <person name="Grabski M."/>
            <person name="Gawor J."/>
            <person name="Gromadka R."/>
            <person name="Wegrzyn G."/>
            <person name="Mazur-Marzec H."/>
        </authorList>
    </citation>
    <scope>NUCLEOTIDE SEQUENCE [LARGE SCALE GENOMIC DNA]</scope>
    <source>
        <strain evidence="2">CCNP1411</strain>
    </source>
</reference>
<protein>
    <submittedName>
        <fullName evidence="1">Uncharacterized protein</fullName>
    </submittedName>
</protein>
<organism evidence="1 2">
    <name type="scientific">Nostoc edaphicum CCNP1411</name>
    <dbReference type="NCBI Taxonomy" id="1472755"/>
    <lineage>
        <taxon>Bacteria</taxon>
        <taxon>Bacillati</taxon>
        <taxon>Cyanobacteriota</taxon>
        <taxon>Cyanophyceae</taxon>
        <taxon>Nostocales</taxon>
        <taxon>Nostocaceae</taxon>
        <taxon>Nostoc</taxon>
    </lineage>
</organism>
<dbReference type="KEGG" id="ned:HUN01_11490"/>
<dbReference type="EMBL" id="CP054698">
    <property type="protein sequence ID" value="QMS88185.1"/>
    <property type="molecule type" value="Genomic_DNA"/>
</dbReference>
<keyword evidence="2" id="KW-1185">Reference proteome</keyword>
<gene>
    <name evidence="1" type="ORF">HUN01_11490</name>
</gene>
<proteinExistence type="predicted"/>
<evidence type="ECO:0000313" key="2">
    <source>
        <dbReference type="Proteomes" id="UP000514713"/>
    </source>
</evidence>
<name>A0A7D7QLX8_9NOSO</name>
<dbReference type="RefSeq" id="WP_181931377.1">
    <property type="nucleotide sequence ID" value="NZ_CP054698.1"/>
</dbReference>